<protein>
    <recommendedName>
        <fullName evidence="12">Sensory neuron membrane protein 2</fullName>
    </recommendedName>
</protein>
<evidence type="ECO:0000256" key="2">
    <source>
        <dbReference type="ARBA" id="ARBA00010532"/>
    </source>
</evidence>
<proteinExistence type="inferred from homology"/>
<dbReference type="RefSeq" id="XP_049313296.1">
    <property type="nucleotide sequence ID" value="XM_049457339.1"/>
</dbReference>
<dbReference type="PANTHER" id="PTHR11923:SF109">
    <property type="entry name" value="SENSORY NEURON MEMBRANE PROTEIN 2"/>
    <property type="match status" value="1"/>
</dbReference>
<dbReference type="Proteomes" id="UP001652620">
    <property type="component" value="Chromosome 5"/>
</dbReference>
<keyword evidence="7 13" id="KW-1133">Transmembrane helix</keyword>
<evidence type="ECO:0000256" key="12">
    <source>
        <dbReference type="ARBA" id="ARBA00040645"/>
    </source>
</evidence>
<name>A0ABM3JVN3_BACDO</name>
<keyword evidence="6" id="KW-0552">Olfaction</keyword>
<evidence type="ECO:0000256" key="7">
    <source>
        <dbReference type="ARBA" id="ARBA00022989"/>
    </source>
</evidence>
<keyword evidence="10" id="KW-0675">Receptor</keyword>
<dbReference type="PANTHER" id="PTHR11923">
    <property type="entry name" value="SCAVENGER RECEPTOR CLASS B TYPE-1 SR-B1"/>
    <property type="match status" value="1"/>
</dbReference>
<dbReference type="PRINTS" id="PR01609">
    <property type="entry name" value="CD36FAMILY"/>
</dbReference>
<keyword evidence="14" id="KW-1185">Reference proteome</keyword>
<evidence type="ECO:0000256" key="13">
    <source>
        <dbReference type="SAM" id="Phobius"/>
    </source>
</evidence>
<keyword evidence="3" id="KW-1003">Cell membrane</keyword>
<evidence type="ECO:0000256" key="9">
    <source>
        <dbReference type="ARBA" id="ARBA00023157"/>
    </source>
</evidence>
<keyword evidence="8 13" id="KW-0472">Membrane</keyword>
<keyword evidence="5 13" id="KW-0812">Transmembrane</keyword>
<comment type="subcellular location">
    <subcellularLocation>
        <location evidence="1">Cell membrane</location>
    </subcellularLocation>
</comment>
<evidence type="ECO:0000256" key="6">
    <source>
        <dbReference type="ARBA" id="ARBA00022725"/>
    </source>
</evidence>
<gene>
    <name evidence="15" type="primary">LOC105229030</name>
</gene>
<feature type="transmembrane region" description="Helical" evidence="13">
    <location>
        <begin position="76"/>
        <end position="99"/>
    </location>
</feature>
<evidence type="ECO:0000256" key="5">
    <source>
        <dbReference type="ARBA" id="ARBA00022692"/>
    </source>
</evidence>
<reference evidence="15" key="1">
    <citation type="submission" date="2025-08" db="UniProtKB">
        <authorList>
            <consortium name="RefSeq"/>
        </authorList>
    </citation>
    <scope>IDENTIFICATION</scope>
    <source>
        <tissue evidence="15">Adult</tissue>
    </source>
</reference>
<evidence type="ECO:0000256" key="4">
    <source>
        <dbReference type="ARBA" id="ARBA00022606"/>
    </source>
</evidence>
<evidence type="ECO:0000256" key="8">
    <source>
        <dbReference type="ARBA" id="ARBA00023136"/>
    </source>
</evidence>
<evidence type="ECO:0000256" key="10">
    <source>
        <dbReference type="ARBA" id="ARBA00023170"/>
    </source>
</evidence>
<evidence type="ECO:0000313" key="14">
    <source>
        <dbReference type="Proteomes" id="UP001652620"/>
    </source>
</evidence>
<keyword evidence="11" id="KW-0325">Glycoprotein</keyword>
<evidence type="ECO:0000256" key="11">
    <source>
        <dbReference type="ARBA" id="ARBA00023180"/>
    </source>
</evidence>
<organism evidence="14 15">
    <name type="scientific">Bactrocera dorsalis</name>
    <name type="common">Oriental fruit fly</name>
    <name type="synonym">Dacus dorsalis</name>
    <dbReference type="NCBI Taxonomy" id="27457"/>
    <lineage>
        <taxon>Eukaryota</taxon>
        <taxon>Metazoa</taxon>
        <taxon>Ecdysozoa</taxon>
        <taxon>Arthropoda</taxon>
        <taxon>Hexapoda</taxon>
        <taxon>Insecta</taxon>
        <taxon>Pterygota</taxon>
        <taxon>Neoptera</taxon>
        <taxon>Endopterygota</taxon>
        <taxon>Diptera</taxon>
        <taxon>Brachycera</taxon>
        <taxon>Muscomorpha</taxon>
        <taxon>Tephritoidea</taxon>
        <taxon>Tephritidae</taxon>
        <taxon>Bactrocera</taxon>
        <taxon>Bactrocera</taxon>
    </lineage>
</organism>
<keyword evidence="9" id="KW-1015">Disulfide bond</keyword>
<dbReference type="GeneID" id="105229030"/>
<evidence type="ECO:0000256" key="1">
    <source>
        <dbReference type="ARBA" id="ARBA00004236"/>
    </source>
</evidence>
<dbReference type="Pfam" id="PF01130">
    <property type="entry name" value="CD36"/>
    <property type="match status" value="1"/>
</dbReference>
<feature type="transmembrane region" description="Helical" evidence="13">
    <location>
        <begin position="610"/>
        <end position="632"/>
    </location>
</feature>
<accession>A0ABM3JVN3</accession>
<sequence>MQLAGYNGAHTKRFSVRQQQTRELQQLSPTQLRRIFVQRLDVATVAPLNTSANNPKIAKSLFPGSIPWYSTKMFHWSLFVSLLGLLIAALGAYCGWFLFPNMVDKKVEESVIIADGSEQYKRFVQLPQPLTFKVYIFNVTNAHKIQQGAIPIVEEIGPYVYRQYRRKKVKHFSRDGSKISYVQDQHFEFDEEASAPYTQSDHIVVLNMHMNAFLQVFEREITDIFQGFANRLNHRLNRTPGVRVLKRLMERIRGKPPYKWMYNIFNEILKQVKSVLTIAENDPGLSLLLVHLNANLKAVFNDPKSMFLDTTVREFLFDGVRFCINTNGIAKAICNQIKEGGSKTIRELSDGSLAFSFFNHKNGTGNEVYEVHTGKGDAQRVLEIQKLDDSHNLQVWLNGSEGETSMCNQINGTDASSYPPFRKRGDSMYIFSADICRSVQLFYQSDIQYQGIPGFRYSIGENFINDIGPEHDNECFCVDKLANVIKRKNGCLYAGALDLTTCLDAPVILTLPHMLGASNEYTKMIRGLRPDAKKHQTFVDVQHLTGTPLQGGKRVQFNMFLKSINRISITENLTTVLMPAIWVEEGIQLNSEMVAFFKKKLINSLKTLNIIHWASICGGIGVAAICLIYYVIQRRKPEAEVAPLK</sequence>
<keyword evidence="4" id="KW-0716">Sensory transduction</keyword>
<comment type="similarity">
    <text evidence="2">Belongs to the CD36 family.</text>
</comment>
<evidence type="ECO:0000256" key="3">
    <source>
        <dbReference type="ARBA" id="ARBA00022475"/>
    </source>
</evidence>
<dbReference type="InterPro" id="IPR002159">
    <property type="entry name" value="CD36_fam"/>
</dbReference>
<evidence type="ECO:0000313" key="15">
    <source>
        <dbReference type="RefSeq" id="XP_049313296.1"/>
    </source>
</evidence>